<feature type="compositionally biased region" description="Polar residues" evidence="1">
    <location>
        <begin position="1141"/>
        <end position="1152"/>
    </location>
</feature>
<comment type="caution">
    <text evidence="3">The sequence shown here is derived from an EMBL/GenBank/DDBJ whole genome shotgun (WGS) entry which is preliminary data.</text>
</comment>
<feature type="compositionally biased region" description="Low complexity" evidence="1">
    <location>
        <begin position="800"/>
        <end position="811"/>
    </location>
</feature>
<feature type="compositionally biased region" description="Acidic residues" evidence="1">
    <location>
        <begin position="1168"/>
        <end position="1177"/>
    </location>
</feature>
<sequence>MFRLQNKGDPNSRPRNRSKNVKIEGKGNPTSRPFLVRIYGLLACILITLALIGVLIFLRKTLPRSGDDGEVDTVEEKRGFVAIETRDIGVLARQTGSSIPTATNGGQTGDCVTAYPTCTESSGVLYRRDRDYDVGSLGLEKRQTFTITQCFTTTHATACLPTSTPLPEPPTTPLGPLGPCSTDLEYCTRHYNPTNAGFSTCYDTRYSIPGCHAPVSGACSTTGWECTATPMLPSRKNKIKRDDDLSWDITCNADVMENTVNAAPSCVTTPQPDIPEGPCSTDFSYSYYTLTYTTQYSIPGCDEPISNVCSSTSYDCEATPIVFFRERDVEKRDTPWDITCTSDVITNTEDAECITTPPPGSRPAITDPCFTDASAFTVWYDYSQEGYVQDWIYTTYSMEGCDSSGTGCNTTSYDCTAEPTAVNIAERDAGEEYFHWETSCSSAVASVTDDPGCVVTDPPEGPCATSADWCPIVRVGGCIPHTWSIHGCAPPISGACNVTEYHNCTATPLSDHGGITSWAEDCATTVVTKTDEPGCEITEPPGDPDPCVATASYCTDDPEAEFPCSTETWPIEDCVPPVTGACTVTSYDCSASPIEGSGETHGWSTGCESNVAPNTVDPAPSCDVTDPPAVTDTCIIFDVSCTTTYEPERPGRRNMPWGRRDGPMMFGELDMRAEEGVSCNTITYSIPDCPPTETPEPDTCLSPLVECTQVTILTLETVLDLCTTTGYSSIPDCPVTDSEPTPHTPTDSCISSLVTCEPVIGRFARRQGGLDPITEDGCTTEYFTILDCTPTPTEPPVSPSPDTSTPIITDSGPYSDPNTGSEPVTTHIYTGLGPETEPDPVTSDTYSSSDPSPSDPPTGSDPGPSDPPTGSGPATSDPYTPGTDTATPTGSTEPGLSDPVTSGAVSDPDVSGPITTPGLSDSDITDPKTTPDKSGTDIDGTVTPVTLGTSKPHVTDADESGDVTPGSTPSGSDTPATETDHPASRTPVIVSDSATSGTPTSGTTDPTDSGSLIIAVASPTGSGSHPAGEGPTDGPVTDGKDRTVDATDNPSNGATDNPSLGPTANPTADPSNNPTENVSNNPSNNPADNPTDHPTSLTHSPTANPTSDTTANPTDSISNSATDDFTDSSSATATDADLESAINTDSASTSAMRTGVDGGGGGGGGGSGDDDDDDDDAEQELLENTPWPHFPFTNSLLANHVPLVLGRGTLMVLTSAFNNLNLYEPIRQLMDPSGISGAGLAGEGGPSLGTVGSIIATIGVSFVPGITYVDTTWCLPEAEREDAGGNLGDTPQRCDPRVTANPHVMDVCLVALGLNAVVLAAAAAKWFKKPSNITADPTTIAGVASVMGHPEVDREFGSYPADMSGKALAVALRGKRFKLGEWHPQSQGMVGGGDAQTMRWGIVPITKAEQLRLKQKASPVDTVKGMLEAWKGTKKVKNKSGSGKNQDGEAWLQAGMYVDMGMLVLVAALLGFTIFALSKVDRPQEIFPESLSGSEWGGRVMFALIGAAVAVYWGQRFGDAQTLGPYTRLAAGDSSASTSGTGGGGAMARESILLPKHSLPLTAVFPLFLVGHVAGCCVAFVALMAELLVVALAGLPYRQGQLRGEFLACGIISAVLLGIMILQIAYTMYWRRSKLPRLPRRPDSVAAVMTYVAQTEMVSDFEGLEGAKVKERDMRIRGLGKRYAYGWRRWGTMGDVDTSYRGATGYSTDSGSRGSEETEGSFTAYGKDGMRYRWVVDVVGDGERGGLMGRGSWDGGQQRDMPGVVVTGGFGVGVGMANYYENPGAVAEGYYAPARNAGAGDGYGVRQVNHGGYTPYPGT</sequence>
<feature type="region of interest" description="Disordered" evidence="1">
    <location>
        <begin position="1"/>
        <end position="26"/>
    </location>
</feature>
<dbReference type="Pfam" id="PF11915">
    <property type="entry name" value="DUF3433"/>
    <property type="match status" value="1"/>
</dbReference>
<feature type="compositionally biased region" description="Low complexity" evidence="1">
    <location>
        <begin position="839"/>
        <end position="873"/>
    </location>
</feature>
<feature type="transmembrane region" description="Helical" evidence="2">
    <location>
        <begin position="1454"/>
        <end position="1476"/>
    </location>
</feature>
<dbReference type="PANTHER" id="PTHR37544:SF1">
    <property type="entry name" value="PHOSPHORIBOSYLAMINOIMIDAZOLE-SUCCINOCARBOXAMIDE SYNTHASE"/>
    <property type="match status" value="1"/>
</dbReference>
<dbReference type="EMBL" id="JAKWBI020000138">
    <property type="protein sequence ID" value="KAJ2901772.1"/>
    <property type="molecule type" value="Genomic_DNA"/>
</dbReference>
<feature type="compositionally biased region" description="Polar residues" evidence="1">
    <location>
        <begin position="1046"/>
        <end position="1069"/>
    </location>
</feature>
<evidence type="ECO:0000313" key="4">
    <source>
        <dbReference type="Proteomes" id="UP001201980"/>
    </source>
</evidence>
<gene>
    <name evidence="3" type="ORF">MKZ38_001392</name>
</gene>
<evidence type="ECO:0000256" key="2">
    <source>
        <dbReference type="SAM" id="Phobius"/>
    </source>
</evidence>
<dbReference type="PANTHER" id="PTHR37544">
    <property type="entry name" value="SPRAY-RELATED"/>
    <property type="match status" value="1"/>
</dbReference>
<dbReference type="Proteomes" id="UP001201980">
    <property type="component" value="Unassembled WGS sequence"/>
</dbReference>
<feature type="compositionally biased region" description="Polar residues" evidence="1">
    <location>
        <begin position="1092"/>
        <end position="1119"/>
    </location>
</feature>
<accession>A0AAD5RQA2</accession>
<feature type="compositionally biased region" description="Low complexity" evidence="1">
    <location>
        <begin position="1120"/>
        <end position="1135"/>
    </location>
</feature>
<feature type="compositionally biased region" description="Low complexity" evidence="1">
    <location>
        <begin position="991"/>
        <end position="1011"/>
    </location>
</feature>
<feature type="compositionally biased region" description="Polar residues" evidence="1">
    <location>
        <begin position="816"/>
        <end position="828"/>
    </location>
</feature>
<keyword evidence="2" id="KW-0472">Membrane</keyword>
<evidence type="ECO:0000256" key="1">
    <source>
        <dbReference type="SAM" id="MobiDB-lite"/>
    </source>
</evidence>
<dbReference type="InterPro" id="IPR021840">
    <property type="entry name" value="DUF3433"/>
</dbReference>
<feature type="compositionally biased region" description="Low complexity" evidence="1">
    <location>
        <begin position="1070"/>
        <end position="1089"/>
    </location>
</feature>
<organism evidence="3 4">
    <name type="scientific">Zalerion maritima</name>
    <dbReference type="NCBI Taxonomy" id="339359"/>
    <lineage>
        <taxon>Eukaryota</taxon>
        <taxon>Fungi</taxon>
        <taxon>Dikarya</taxon>
        <taxon>Ascomycota</taxon>
        <taxon>Pezizomycotina</taxon>
        <taxon>Sordariomycetes</taxon>
        <taxon>Lulworthiomycetidae</taxon>
        <taxon>Lulworthiales</taxon>
        <taxon>Lulworthiaceae</taxon>
        <taxon>Zalerion</taxon>
    </lineage>
</organism>
<feature type="region of interest" description="Disordered" evidence="1">
    <location>
        <begin position="787"/>
        <end position="1177"/>
    </location>
</feature>
<feature type="transmembrane region" description="Helical" evidence="2">
    <location>
        <begin position="1496"/>
        <end position="1514"/>
    </location>
</feature>
<keyword evidence="4" id="KW-1185">Reference proteome</keyword>
<evidence type="ECO:0000313" key="3">
    <source>
        <dbReference type="EMBL" id="KAJ2901772.1"/>
    </source>
</evidence>
<protein>
    <submittedName>
        <fullName evidence="3">Uncharacterized protein</fullName>
    </submittedName>
</protein>
<feature type="compositionally biased region" description="Polar residues" evidence="1">
    <location>
        <begin position="965"/>
        <end position="977"/>
    </location>
</feature>
<feature type="compositionally biased region" description="Polar residues" evidence="1">
    <location>
        <begin position="882"/>
        <end position="904"/>
    </location>
</feature>
<feature type="transmembrane region" description="Helical" evidence="2">
    <location>
        <begin position="1559"/>
        <end position="1585"/>
    </location>
</feature>
<feature type="compositionally biased region" description="Gly residues" evidence="1">
    <location>
        <begin position="1156"/>
        <end position="1167"/>
    </location>
</feature>
<reference evidence="3" key="1">
    <citation type="submission" date="2022-07" db="EMBL/GenBank/DDBJ databases">
        <title>Draft genome sequence of Zalerion maritima ATCC 34329, a (micro)plastics degrading marine fungus.</title>
        <authorList>
            <person name="Paco A."/>
            <person name="Goncalves M.F.M."/>
            <person name="Rocha-Santos T.A.P."/>
            <person name="Alves A."/>
        </authorList>
    </citation>
    <scope>NUCLEOTIDE SEQUENCE</scope>
    <source>
        <strain evidence="3">ATCC 34329</strain>
    </source>
</reference>
<feature type="compositionally biased region" description="Basic and acidic residues" evidence="1">
    <location>
        <begin position="925"/>
        <end position="936"/>
    </location>
</feature>
<name>A0AAD5RQA2_9PEZI</name>
<proteinExistence type="predicted"/>
<feature type="transmembrane region" description="Helical" evidence="2">
    <location>
        <begin position="34"/>
        <end position="58"/>
    </location>
</feature>
<feature type="transmembrane region" description="Helical" evidence="2">
    <location>
        <begin position="1605"/>
        <end position="1630"/>
    </location>
</feature>
<keyword evidence="2" id="KW-1133">Transmembrane helix</keyword>
<keyword evidence="2" id="KW-0812">Transmembrane</keyword>